<reference evidence="2" key="1">
    <citation type="submission" date="2016-09" db="EMBL/GenBank/DDBJ databases">
        <authorList>
            <person name="Varghese N."/>
            <person name="Submissions S."/>
        </authorList>
    </citation>
    <scope>NUCLEOTIDE SEQUENCE [LARGE SCALE GENOMIC DNA]</scope>
    <source>
        <strain evidence="2">JS23</strain>
    </source>
</reference>
<keyword evidence="2" id="KW-1185">Reference proteome</keyword>
<evidence type="ECO:0000313" key="1">
    <source>
        <dbReference type="EMBL" id="SDV51656.1"/>
    </source>
</evidence>
<protein>
    <submittedName>
        <fullName evidence="1">Uncharacterized protein</fullName>
    </submittedName>
</protein>
<dbReference type="EMBL" id="FNLO01000021">
    <property type="protein sequence ID" value="SDV51656.1"/>
    <property type="molecule type" value="Genomic_DNA"/>
</dbReference>
<dbReference type="Proteomes" id="UP000243719">
    <property type="component" value="Unassembled WGS sequence"/>
</dbReference>
<dbReference type="STRING" id="1770053.SAMN05216551_1219"/>
<dbReference type="RefSeq" id="WP_170845278.1">
    <property type="nucleotide sequence ID" value="NZ_FNLO01000021.1"/>
</dbReference>
<name>A0A1H2PWE4_9BURK</name>
<organism evidence="1 2">
    <name type="scientific">Chitinasiproducens palmae</name>
    <dbReference type="NCBI Taxonomy" id="1770053"/>
    <lineage>
        <taxon>Bacteria</taxon>
        <taxon>Pseudomonadati</taxon>
        <taxon>Pseudomonadota</taxon>
        <taxon>Betaproteobacteria</taxon>
        <taxon>Burkholderiales</taxon>
        <taxon>Burkholderiaceae</taxon>
        <taxon>Chitinasiproducens</taxon>
    </lineage>
</organism>
<proteinExistence type="predicted"/>
<evidence type="ECO:0000313" key="2">
    <source>
        <dbReference type="Proteomes" id="UP000243719"/>
    </source>
</evidence>
<dbReference type="AlphaFoldDB" id="A0A1H2PWE4"/>
<accession>A0A1H2PWE4</accession>
<sequence length="49" mass="5159">MDIEQQGHDIVECADIDAAQGAASINATDNTEGIRGGAILEIGAWIYKL</sequence>
<gene>
    <name evidence="1" type="ORF">SAMN05216551_1219</name>
</gene>